<feature type="compositionally biased region" description="Polar residues" evidence="1">
    <location>
        <begin position="15"/>
        <end position="40"/>
    </location>
</feature>
<evidence type="ECO:0000313" key="2">
    <source>
        <dbReference type="EMBL" id="KAA1125642.1"/>
    </source>
</evidence>
<dbReference type="AlphaFoldDB" id="A0A5B0RK17"/>
<dbReference type="EMBL" id="VDEP01000176">
    <property type="protein sequence ID" value="KAA1125642.1"/>
    <property type="molecule type" value="Genomic_DNA"/>
</dbReference>
<evidence type="ECO:0000313" key="3">
    <source>
        <dbReference type="Proteomes" id="UP000325313"/>
    </source>
</evidence>
<gene>
    <name evidence="2" type="ORF">PGTUg99_016113</name>
</gene>
<feature type="region of interest" description="Disordered" evidence="1">
    <location>
        <begin position="15"/>
        <end position="81"/>
    </location>
</feature>
<sequence length="128" mass="13684">MSTFYIPVRFANKPQSPYSLQSEQSTHMSSSPAPDNTTPDPSIKSEVTDVPATSTAETAAAEETIESSVPDPVVKSEEADSHAASAVGLTAPCLKKCAPRGALPVASSWRLWLGAPWGARRQLIFCYF</sequence>
<accession>A0A5B0RK17</accession>
<name>A0A5B0RK17_PUCGR</name>
<dbReference type="Proteomes" id="UP000325313">
    <property type="component" value="Unassembled WGS sequence"/>
</dbReference>
<proteinExistence type="predicted"/>
<feature type="compositionally biased region" description="Low complexity" evidence="1">
    <location>
        <begin position="52"/>
        <end position="68"/>
    </location>
</feature>
<organism evidence="2 3">
    <name type="scientific">Puccinia graminis f. sp. tritici</name>
    <dbReference type="NCBI Taxonomy" id="56615"/>
    <lineage>
        <taxon>Eukaryota</taxon>
        <taxon>Fungi</taxon>
        <taxon>Dikarya</taxon>
        <taxon>Basidiomycota</taxon>
        <taxon>Pucciniomycotina</taxon>
        <taxon>Pucciniomycetes</taxon>
        <taxon>Pucciniales</taxon>
        <taxon>Pucciniaceae</taxon>
        <taxon>Puccinia</taxon>
    </lineage>
</organism>
<comment type="caution">
    <text evidence="2">The sequence shown here is derived from an EMBL/GenBank/DDBJ whole genome shotgun (WGS) entry which is preliminary data.</text>
</comment>
<protein>
    <submittedName>
        <fullName evidence="2">Uncharacterized protein</fullName>
    </submittedName>
</protein>
<evidence type="ECO:0000256" key="1">
    <source>
        <dbReference type="SAM" id="MobiDB-lite"/>
    </source>
</evidence>
<reference evidence="2 3" key="1">
    <citation type="submission" date="2019-05" db="EMBL/GenBank/DDBJ databases">
        <title>Emergence of the Ug99 lineage of the wheat stem rust pathogen through somatic hybridization.</title>
        <authorList>
            <person name="Li F."/>
            <person name="Upadhyaya N.M."/>
            <person name="Sperschneider J."/>
            <person name="Matny O."/>
            <person name="Nguyen-Phuc H."/>
            <person name="Mago R."/>
            <person name="Raley C."/>
            <person name="Miller M.E."/>
            <person name="Silverstein K.A.T."/>
            <person name="Henningsen E."/>
            <person name="Hirsch C.D."/>
            <person name="Visser B."/>
            <person name="Pretorius Z.A."/>
            <person name="Steffenson B.J."/>
            <person name="Schwessinger B."/>
            <person name="Dodds P.N."/>
            <person name="Figueroa M."/>
        </authorList>
    </citation>
    <scope>NUCLEOTIDE SEQUENCE [LARGE SCALE GENOMIC DNA]</scope>
    <source>
        <strain evidence="2 3">Ug99</strain>
    </source>
</reference>